<dbReference type="EMBL" id="JBHSAY010000003">
    <property type="protein sequence ID" value="MFC4129602.1"/>
    <property type="molecule type" value="Genomic_DNA"/>
</dbReference>
<protein>
    <submittedName>
        <fullName evidence="1">Uncharacterized protein</fullName>
    </submittedName>
</protein>
<comment type="caution">
    <text evidence="1">The sequence shown here is derived from an EMBL/GenBank/DDBJ whole genome shotgun (WGS) entry which is preliminary data.</text>
</comment>
<accession>A0ABV8LFA5</accession>
<dbReference type="Proteomes" id="UP001595816">
    <property type="component" value="Unassembled WGS sequence"/>
</dbReference>
<sequence>MDALDKIAGPAADLLQRVDAALGRHGAPPGHQVWPLLRWVGSLPGPAVQAVVGLRPMQLPGDDVRALTDRLVEAVSTVDRVGVNWEGDAGAAYFSQWSAHRRHIADPDTSLGARLDDFGAYLDDVEGWIAESRVSLAMRLALVMKSAEAISVVTGLDPIEVGLAAATIGALVLEEVEEICKAGEELRETWETRLAALPFRPGPDFGPSTGGITRVDL</sequence>
<evidence type="ECO:0000313" key="1">
    <source>
        <dbReference type="EMBL" id="MFC4129602.1"/>
    </source>
</evidence>
<organism evidence="1 2">
    <name type="scientific">Hamadaea flava</name>
    <dbReference type="NCBI Taxonomy" id="1742688"/>
    <lineage>
        <taxon>Bacteria</taxon>
        <taxon>Bacillati</taxon>
        <taxon>Actinomycetota</taxon>
        <taxon>Actinomycetes</taxon>
        <taxon>Micromonosporales</taxon>
        <taxon>Micromonosporaceae</taxon>
        <taxon>Hamadaea</taxon>
    </lineage>
</organism>
<dbReference type="RefSeq" id="WP_253759689.1">
    <property type="nucleotide sequence ID" value="NZ_JAMZDZ010000001.1"/>
</dbReference>
<evidence type="ECO:0000313" key="2">
    <source>
        <dbReference type="Proteomes" id="UP001595816"/>
    </source>
</evidence>
<proteinExistence type="predicted"/>
<keyword evidence="2" id="KW-1185">Reference proteome</keyword>
<name>A0ABV8LFA5_9ACTN</name>
<reference evidence="2" key="1">
    <citation type="journal article" date="2019" name="Int. J. Syst. Evol. Microbiol.">
        <title>The Global Catalogue of Microorganisms (GCM) 10K type strain sequencing project: providing services to taxonomists for standard genome sequencing and annotation.</title>
        <authorList>
            <consortium name="The Broad Institute Genomics Platform"/>
            <consortium name="The Broad Institute Genome Sequencing Center for Infectious Disease"/>
            <person name="Wu L."/>
            <person name="Ma J."/>
        </authorList>
    </citation>
    <scope>NUCLEOTIDE SEQUENCE [LARGE SCALE GENOMIC DNA]</scope>
    <source>
        <strain evidence="2">CGMCC 4.7289</strain>
    </source>
</reference>
<gene>
    <name evidence="1" type="ORF">ACFOZ4_03180</name>
</gene>